<gene>
    <name evidence="2" type="ORF">RRG08_021276</name>
</gene>
<organism evidence="2 3">
    <name type="scientific">Elysia crispata</name>
    <name type="common">lettuce slug</name>
    <dbReference type="NCBI Taxonomy" id="231223"/>
    <lineage>
        <taxon>Eukaryota</taxon>
        <taxon>Metazoa</taxon>
        <taxon>Spiralia</taxon>
        <taxon>Lophotrochozoa</taxon>
        <taxon>Mollusca</taxon>
        <taxon>Gastropoda</taxon>
        <taxon>Heterobranchia</taxon>
        <taxon>Euthyneura</taxon>
        <taxon>Panpulmonata</taxon>
        <taxon>Sacoglossa</taxon>
        <taxon>Placobranchoidea</taxon>
        <taxon>Plakobranchidae</taxon>
        <taxon>Elysia</taxon>
    </lineage>
</organism>
<feature type="region of interest" description="Disordered" evidence="1">
    <location>
        <begin position="1"/>
        <end position="30"/>
    </location>
</feature>
<evidence type="ECO:0000313" key="2">
    <source>
        <dbReference type="EMBL" id="KAK3765597.1"/>
    </source>
</evidence>
<name>A0AAE0ZBV5_9GAST</name>
<accession>A0AAE0ZBV5</accession>
<feature type="compositionally biased region" description="Polar residues" evidence="1">
    <location>
        <begin position="13"/>
        <end position="23"/>
    </location>
</feature>
<sequence length="93" mass="10869">MDVFTHGEPLLKFTTQPHKTSPRNPDDEWVKETSLRRLPETSIFSERTPCVSKYCPRPNRRQLALLFLPSVMWIMPQLFGQLEIRVRASTGQQ</sequence>
<protein>
    <submittedName>
        <fullName evidence="2">Uncharacterized protein</fullName>
    </submittedName>
</protein>
<dbReference type="AlphaFoldDB" id="A0AAE0ZBV5"/>
<reference evidence="2" key="1">
    <citation type="journal article" date="2023" name="G3 (Bethesda)">
        <title>A reference genome for the long-term kleptoplast-retaining sea slug Elysia crispata morphotype clarki.</title>
        <authorList>
            <person name="Eastman K.E."/>
            <person name="Pendleton A.L."/>
            <person name="Shaikh M.A."/>
            <person name="Suttiyut T."/>
            <person name="Ogas R."/>
            <person name="Tomko P."/>
            <person name="Gavelis G."/>
            <person name="Widhalm J.R."/>
            <person name="Wisecaver J.H."/>
        </authorList>
    </citation>
    <scope>NUCLEOTIDE SEQUENCE</scope>
    <source>
        <strain evidence="2">ECLA1</strain>
    </source>
</reference>
<evidence type="ECO:0000256" key="1">
    <source>
        <dbReference type="SAM" id="MobiDB-lite"/>
    </source>
</evidence>
<comment type="caution">
    <text evidence="2">The sequence shown here is derived from an EMBL/GenBank/DDBJ whole genome shotgun (WGS) entry which is preliminary data.</text>
</comment>
<proteinExistence type="predicted"/>
<evidence type="ECO:0000313" key="3">
    <source>
        <dbReference type="Proteomes" id="UP001283361"/>
    </source>
</evidence>
<keyword evidence="3" id="KW-1185">Reference proteome</keyword>
<dbReference type="EMBL" id="JAWDGP010004282">
    <property type="protein sequence ID" value="KAK3765597.1"/>
    <property type="molecule type" value="Genomic_DNA"/>
</dbReference>
<dbReference type="Proteomes" id="UP001283361">
    <property type="component" value="Unassembled WGS sequence"/>
</dbReference>